<feature type="chain" id="PRO_5041906429" description="3-deoxy-8-phosphooctulonate synthase" evidence="7">
    <location>
        <begin position="25"/>
        <end position="407"/>
    </location>
</feature>
<dbReference type="InterPro" id="IPR006269">
    <property type="entry name" value="KDO8P_synthase"/>
</dbReference>
<dbReference type="AlphaFoldDB" id="A0AAD8JST5"/>
<evidence type="ECO:0000313" key="9">
    <source>
        <dbReference type="EMBL" id="KAK1410165.1"/>
    </source>
</evidence>
<keyword evidence="4" id="KW-0963">Cytoplasm</keyword>
<dbReference type="PANTHER" id="PTHR21057">
    <property type="entry name" value="PHOSPHO-2-DEHYDRO-3-DEOXYHEPTONATE ALDOLASE"/>
    <property type="match status" value="1"/>
</dbReference>
<gene>
    <name evidence="9" type="ORF">QVD17_36700</name>
</gene>
<dbReference type="Proteomes" id="UP001229421">
    <property type="component" value="Unassembled WGS sequence"/>
</dbReference>
<evidence type="ECO:0000256" key="7">
    <source>
        <dbReference type="SAM" id="SignalP"/>
    </source>
</evidence>
<sequence>MAKFFAVFLLALIAISMLQATVFADGGRPRRGGYGPGSLTSSQCPGQCIRRCSKTQYHKPCMFFCQKCCAKCLCVPPGFYGNKQVCPCYNNWKTKEGGPKCPNCCVLVAAIFNQHSNMDSSTMLYNQLKEASPFFVLAGPNVIESEEHILHMAKQIKAVTSKLGLPLVFKSSFDKANRTSSKSFRGPGLAEGLKILEKVKTTYDLPIVTDVHESDQCEAVGRVADIIQIPAFLCRQTDLLVAAAKTGKIVNIKKGQFCAPSVMTNSAEKVRLAGNQNVMVCERGTMFGYNDLIVDPRNFEWMREANCPIVADVTHALQQPAGKKLEGGGVASGGLRELIPCIARTAVAVGVDGLFMEVHDDPLNAPVDGPTQWPLRHFEELLEELMAIARVTKGKQQYKIDLTPFRE</sequence>
<dbReference type="Pfam" id="PF00793">
    <property type="entry name" value="DAHP_synth_1"/>
    <property type="match status" value="1"/>
</dbReference>
<dbReference type="HAMAP" id="MF_00056">
    <property type="entry name" value="KDO8P_synth"/>
    <property type="match status" value="1"/>
</dbReference>
<dbReference type="Pfam" id="PF02704">
    <property type="entry name" value="GASA"/>
    <property type="match status" value="1"/>
</dbReference>
<dbReference type="EMBL" id="JAUHHV010000010">
    <property type="protein sequence ID" value="KAK1410165.1"/>
    <property type="molecule type" value="Genomic_DNA"/>
</dbReference>
<dbReference type="SUPFAM" id="SSF51569">
    <property type="entry name" value="Aldolase"/>
    <property type="match status" value="1"/>
</dbReference>
<reference evidence="9" key="1">
    <citation type="journal article" date="2023" name="bioRxiv">
        <title>Improved chromosome-level genome assembly for marigold (Tagetes erecta).</title>
        <authorList>
            <person name="Jiang F."/>
            <person name="Yuan L."/>
            <person name="Wang S."/>
            <person name="Wang H."/>
            <person name="Xu D."/>
            <person name="Wang A."/>
            <person name="Fan W."/>
        </authorList>
    </citation>
    <scope>NUCLEOTIDE SEQUENCE</scope>
    <source>
        <strain evidence="9">WSJ</strain>
        <tissue evidence="9">Leaf</tissue>
    </source>
</reference>
<dbReference type="InterPro" id="IPR003854">
    <property type="entry name" value="GASA"/>
</dbReference>
<protein>
    <recommendedName>
        <fullName evidence="3">3-deoxy-8-phosphooctulonate synthase</fullName>
        <ecNumber evidence="3">2.5.1.55</ecNumber>
    </recommendedName>
</protein>
<keyword evidence="7" id="KW-0732">Signal</keyword>
<evidence type="ECO:0000256" key="4">
    <source>
        <dbReference type="ARBA" id="ARBA00022490"/>
    </source>
</evidence>
<comment type="caution">
    <text evidence="9">The sequence shown here is derived from an EMBL/GenBank/DDBJ whole genome shotgun (WGS) entry which is preliminary data.</text>
</comment>
<comment type="subcellular location">
    <subcellularLocation>
        <location evidence="1">Cytoplasm</location>
    </subcellularLocation>
</comment>
<evidence type="ECO:0000256" key="1">
    <source>
        <dbReference type="ARBA" id="ARBA00004496"/>
    </source>
</evidence>
<dbReference type="InterPro" id="IPR006218">
    <property type="entry name" value="DAHP1/KDSA"/>
</dbReference>
<proteinExistence type="inferred from homology"/>
<dbReference type="GO" id="GO:0008676">
    <property type="term" value="F:3-deoxy-8-phosphooctulonate synthase activity"/>
    <property type="evidence" value="ECO:0007669"/>
    <property type="project" value="UniProtKB-EC"/>
</dbReference>
<accession>A0AAD8JST5</accession>
<dbReference type="GO" id="GO:0005737">
    <property type="term" value="C:cytoplasm"/>
    <property type="evidence" value="ECO:0007669"/>
    <property type="project" value="UniProtKB-SubCell"/>
</dbReference>
<dbReference type="Gene3D" id="3.20.20.70">
    <property type="entry name" value="Aldolase class I"/>
    <property type="match status" value="1"/>
</dbReference>
<feature type="signal peptide" evidence="7">
    <location>
        <begin position="1"/>
        <end position="24"/>
    </location>
</feature>
<organism evidence="9 10">
    <name type="scientific">Tagetes erecta</name>
    <name type="common">African marigold</name>
    <dbReference type="NCBI Taxonomy" id="13708"/>
    <lineage>
        <taxon>Eukaryota</taxon>
        <taxon>Viridiplantae</taxon>
        <taxon>Streptophyta</taxon>
        <taxon>Embryophyta</taxon>
        <taxon>Tracheophyta</taxon>
        <taxon>Spermatophyta</taxon>
        <taxon>Magnoliopsida</taxon>
        <taxon>eudicotyledons</taxon>
        <taxon>Gunneridae</taxon>
        <taxon>Pentapetalae</taxon>
        <taxon>asterids</taxon>
        <taxon>campanulids</taxon>
        <taxon>Asterales</taxon>
        <taxon>Asteraceae</taxon>
        <taxon>Asteroideae</taxon>
        <taxon>Heliantheae alliance</taxon>
        <taxon>Tageteae</taxon>
        <taxon>Tagetes</taxon>
    </lineage>
</organism>
<dbReference type="InterPro" id="IPR013785">
    <property type="entry name" value="Aldolase_TIM"/>
</dbReference>
<evidence type="ECO:0000256" key="3">
    <source>
        <dbReference type="ARBA" id="ARBA00012693"/>
    </source>
</evidence>
<comment type="catalytic activity">
    <reaction evidence="6">
        <text>D-arabinose 5-phosphate + phosphoenolpyruvate + H2O = 3-deoxy-alpha-D-manno-2-octulosonate-8-phosphate + phosphate</text>
        <dbReference type="Rhea" id="RHEA:14053"/>
        <dbReference type="ChEBI" id="CHEBI:15377"/>
        <dbReference type="ChEBI" id="CHEBI:43474"/>
        <dbReference type="ChEBI" id="CHEBI:57693"/>
        <dbReference type="ChEBI" id="CHEBI:58702"/>
        <dbReference type="ChEBI" id="CHEBI:85985"/>
        <dbReference type="EC" id="2.5.1.55"/>
    </reaction>
</comment>
<evidence type="ECO:0000259" key="8">
    <source>
        <dbReference type="Pfam" id="PF00793"/>
    </source>
</evidence>
<dbReference type="NCBIfam" id="NF003543">
    <property type="entry name" value="PRK05198.1"/>
    <property type="match status" value="1"/>
</dbReference>
<evidence type="ECO:0000256" key="5">
    <source>
        <dbReference type="ARBA" id="ARBA00022679"/>
    </source>
</evidence>
<name>A0AAD8JST5_TARER</name>
<keyword evidence="5" id="KW-0808">Transferase</keyword>
<dbReference type="NCBIfam" id="TIGR01362">
    <property type="entry name" value="KDO8P_synth"/>
    <property type="match status" value="1"/>
</dbReference>
<keyword evidence="10" id="KW-1185">Reference proteome</keyword>
<evidence type="ECO:0000313" key="10">
    <source>
        <dbReference type="Proteomes" id="UP001229421"/>
    </source>
</evidence>
<evidence type="ECO:0000256" key="6">
    <source>
        <dbReference type="ARBA" id="ARBA00049112"/>
    </source>
</evidence>
<comment type="similarity">
    <text evidence="2">Belongs to the KdsA family.</text>
</comment>
<feature type="domain" description="DAHP synthetase I/KDSA" evidence="8">
    <location>
        <begin position="132"/>
        <end position="384"/>
    </location>
</feature>
<evidence type="ECO:0000256" key="2">
    <source>
        <dbReference type="ARBA" id="ARBA00010499"/>
    </source>
</evidence>
<dbReference type="EC" id="2.5.1.55" evidence="3"/>